<keyword evidence="3" id="KW-1185">Reference proteome</keyword>
<evidence type="ECO:0000256" key="1">
    <source>
        <dbReference type="SAM" id="MobiDB-lite"/>
    </source>
</evidence>
<dbReference type="EMBL" id="JAACJM010000295">
    <property type="protein sequence ID" value="KAF5332972.1"/>
    <property type="molecule type" value="Genomic_DNA"/>
</dbReference>
<proteinExistence type="predicted"/>
<gene>
    <name evidence="2" type="ORF">D9758_018283</name>
</gene>
<protein>
    <submittedName>
        <fullName evidence="2">Uncharacterized protein</fullName>
    </submittedName>
</protein>
<organism evidence="2 3">
    <name type="scientific">Tetrapyrgos nigripes</name>
    <dbReference type="NCBI Taxonomy" id="182062"/>
    <lineage>
        <taxon>Eukaryota</taxon>
        <taxon>Fungi</taxon>
        <taxon>Dikarya</taxon>
        <taxon>Basidiomycota</taxon>
        <taxon>Agaricomycotina</taxon>
        <taxon>Agaricomycetes</taxon>
        <taxon>Agaricomycetidae</taxon>
        <taxon>Agaricales</taxon>
        <taxon>Marasmiineae</taxon>
        <taxon>Marasmiaceae</taxon>
        <taxon>Tetrapyrgos</taxon>
    </lineage>
</organism>
<evidence type="ECO:0000313" key="3">
    <source>
        <dbReference type="Proteomes" id="UP000559256"/>
    </source>
</evidence>
<name>A0A8H5C0J0_9AGAR</name>
<dbReference type="Proteomes" id="UP000559256">
    <property type="component" value="Unassembled WGS sequence"/>
</dbReference>
<feature type="compositionally biased region" description="Basic residues" evidence="1">
    <location>
        <begin position="291"/>
        <end position="308"/>
    </location>
</feature>
<reference evidence="2 3" key="1">
    <citation type="journal article" date="2020" name="ISME J.">
        <title>Uncovering the hidden diversity of litter-decomposition mechanisms in mushroom-forming fungi.</title>
        <authorList>
            <person name="Floudas D."/>
            <person name="Bentzer J."/>
            <person name="Ahren D."/>
            <person name="Johansson T."/>
            <person name="Persson P."/>
            <person name="Tunlid A."/>
        </authorList>
    </citation>
    <scope>NUCLEOTIDE SEQUENCE [LARGE SCALE GENOMIC DNA]</scope>
    <source>
        <strain evidence="2 3">CBS 291.85</strain>
    </source>
</reference>
<dbReference type="AlphaFoldDB" id="A0A8H5C0J0"/>
<sequence length="703" mass="76084">MSGVKVFLSSLPSLCRRLLSNYPRVIEAATQTSVGASQKDEPMIHLPQVSYSSVLSSDRPSDAEVSSASPLSAEDAAAQAEAITAAQKKQADWDEKNDKAMGSIKLRLSPPVRQKTLGMTTAKAIWVFLKKTYGKPGVSAIYTDFKRATSIIIPNNANPSAAIELIHMHFDRVSAAGIPTDNPSGPSLTKITNFLIVMFIVSKLPPRYEYLINMYTQCSIQQVDEQNLDDLQSEILNIWESRQGAFKGPSGKAQANCLSAVKRKDGNPSFQQQQQQRPSGSSSGSNGNNKGKGKGKGKGKAHFRRGGRAGKFEQAKRQGQAHLVHEDMSPMMHTVTVVDTPAAVDTRTKRAINLARDIGARPSGETVATLEDVVMSHPDLSSFTSLTPAPRPKRTLMERIYWNNLQSSSDGWGDAGNWNGWNGEYPRTQTVSDADMACVQEEDADSNEDTLVNTSELGSVFGSTMTESGVRVPQATRTPVPLINRLVQDPAANILQCGIHLGERFQNPEDSLHIYGEPLRAALNTIAPTGTLSLAQRIAAVRSEMQSGSLPAHPNGMTTQSLPSSRVASPTPGTTSTGWEWLTPHLQNEDGRYDELIDWQRDATIGLGGMELPSRAPTPSSMPELRSMSPSLSETSDLEYMSTPPSLGRMSLPTSPVEATWSDRIPSPRPSTPAMVTVNAANNYGWSLDSEVSGMDNGYLSSS</sequence>
<feature type="compositionally biased region" description="Low complexity" evidence="1">
    <location>
        <begin position="267"/>
        <end position="289"/>
    </location>
</feature>
<feature type="region of interest" description="Disordered" evidence="1">
    <location>
        <begin position="608"/>
        <end position="674"/>
    </location>
</feature>
<evidence type="ECO:0000313" key="2">
    <source>
        <dbReference type="EMBL" id="KAF5332972.1"/>
    </source>
</evidence>
<feature type="compositionally biased region" description="Polar residues" evidence="1">
    <location>
        <begin position="556"/>
        <end position="578"/>
    </location>
</feature>
<dbReference type="OrthoDB" id="1476984at2759"/>
<accession>A0A8H5C0J0</accession>
<comment type="caution">
    <text evidence="2">The sequence shown here is derived from an EMBL/GenBank/DDBJ whole genome shotgun (WGS) entry which is preliminary data.</text>
</comment>
<feature type="region of interest" description="Disordered" evidence="1">
    <location>
        <begin position="264"/>
        <end position="324"/>
    </location>
</feature>
<feature type="region of interest" description="Disordered" evidence="1">
    <location>
        <begin position="545"/>
        <end position="581"/>
    </location>
</feature>